<protein>
    <submittedName>
        <fullName evidence="1">Uncharacterized protein</fullName>
    </submittedName>
</protein>
<reference evidence="1 2" key="1">
    <citation type="submission" date="2020-05" db="EMBL/GenBank/DDBJ databases">
        <title>Genome sequence of Isoptericola sp. JC619 isolated from Chilika lagoon, India.</title>
        <authorList>
            <person name="Kumar D."/>
            <person name="Appam K."/>
            <person name="Gandham S."/>
            <person name="Uppada J."/>
            <person name="Sasikala C."/>
            <person name="Venkata Ramana C."/>
        </authorList>
    </citation>
    <scope>NUCLEOTIDE SEQUENCE [LARGE SCALE GENOMIC DNA]</scope>
    <source>
        <strain evidence="1 2">JC619</strain>
    </source>
</reference>
<gene>
    <name evidence="1" type="ORF">HLI28_10530</name>
</gene>
<accession>A0A849JXD9</accession>
<proteinExistence type="predicted"/>
<organism evidence="1 2">
    <name type="scientific">Isoptericola sediminis</name>
    <dbReference type="NCBI Taxonomy" id="2733572"/>
    <lineage>
        <taxon>Bacteria</taxon>
        <taxon>Bacillati</taxon>
        <taxon>Actinomycetota</taxon>
        <taxon>Actinomycetes</taxon>
        <taxon>Micrococcales</taxon>
        <taxon>Promicromonosporaceae</taxon>
        <taxon>Isoptericola</taxon>
    </lineage>
</organism>
<keyword evidence="2" id="KW-1185">Reference proteome</keyword>
<name>A0A849JXD9_9MICO</name>
<dbReference type="RefSeq" id="WP_171247480.1">
    <property type="nucleotide sequence ID" value="NZ_JABFAJ010000019.1"/>
</dbReference>
<dbReference type="AlphaFoldDB" id="A0A849JXD9"/>
<evidence type="ECO:0000313" key="1">
    <source>
        <dbReference type="EMBL" id="NNU27976.1"/>
    </source>
</evidence>
<evidence type="ECO:0000313" key="2">
    <source>
        <dbReference type="Proteomes" id="UP000557204"/>
    </source>
</evidence>
<sequence>METATVAAGDYEVYFEDLTFEMGRSITVYATDPQHARDVAERLLNELDFEFEIASSSRVS</sequence>
<comment type="caution">
    <text evidence="1">The sequence shown here is derived from an EMBL/GenBank/DDBJ whole genome shotgun (WGS) entry which is preliminary data.</text>
</comment>
<dbReference type="EMBL" id="JABFAJ010000019">
    <property type="protein sequence ID" value="NNU27976.1"/>
    <property type="molecule type" value="Genomic_DNA"/>
</dbReference>
<dbReference type="Proteomes" id="UP000557204">
    <property type="component" value="Unassembled WGS sequence"/>
</dbReference>